<gene>
    <name evidence="3" type="ORF">ATANTOWER_024165</name>
</gene>
<dbReference type="Proteomes" id="UP001345963">
    <property type="component" value="Unassembled WGS sequence"/>
</dbReference>
<evidence type="ECO:0000313" key="3">
    <source>
        <dbReference type="EMBL" id="MED6253204.1"/>
    </source>
</evidence>
<comment type="caution">
    <text evidence="3">The sequence shown here is derived from an EMBL/GenBank/DDBJ whole genome shotgun (WGS) entry which is preliminary data.</text>
</comment>
<sequence length="136" mass="14422">MTQRNGIRGSSDPSHHSETSKAFELANGLDHDVVQWDSDCEKDRGSETADPLAITGGAVTAPDGGWGWVVLVATILVLALTLGFPSCVGIFYTDLQNEFHASNSETSWVPSIMTSMLHAGGKLAESGLSLKSNTNM</sequence>
<keyword evidence="4" id="KW-1185">Reference proteome</keyword>
<dbReference type="PANTHER" id="PTHR11360">
    <property type="entry name" value="MONOCARBOXYLATE TRANSPORTER"/>
    <property type="match status" value="1"/>
</dbReference>
<dbReference type="EMBL" id="JAHUTI010064458">
    <property type="protein sequence ID" value="MED6253204.1"/>
    <property type="molecule type" value="Genomic_DNA"/>
</dbReference>
<accession>A0ABU7BS89</accession>
<feature type="region of interest" description="Disordered" evidence="1">
    <location>
        <begin position="1"/>
        <end position="20"/>
    </location>
</feature>
<evidence type="ECO:0000256" key="1">
    <source>
        <dbReference type="SAM" id="MobiDB-lite"/>
    </source>
</evidence>
<reference evidence="3 4" key="1">
    <citation type="submission" date="2021-07" db="EMBL/GenBank/DDBJ databases">
        <authorList>
            <person name="Palmer J.M."/>
        </authorList>
    </citation>
    <scope>NUCLEOTIDE SEQUENCE [LARGE SCALE GENOMIC DNA]</scope>
    <source>
        <strain evidence="3 4">AT_MEX2019</strain>
        <tissue evidence="3">Muscle</tissue>
    </source>
</reference>
<name>A0ABU7BS89_9TELE</name>
<keyword evidence="2" id="KW-1133">Transmembrane helix</keyword>
<proteinExistence type="predicted"/>
<organism evidence="3 4">
    <name type="scientific">Ataeniobius toweri</name>
    <dbReference type="NCBI Taxonomy" id="208326"/>
    <lineage>
        <taxon>Eukaryota</taxon>
        <taxon>Metazoa</taxon>
        <taxon>Chordata</taxon>
        <taxon>Craniata</taxon>
        <taxon>Vertebrata</taxon>
        <taxon>Euteleostomi</taxon>
        <taxon>Actinopterygii</taxon>
        <taxon>Neopterygii</taxon>
        <taxon>Teleostei</taxon>
        <taxon>Neoteleostei</taxon>
        <taxon>Acanthomorphata</taxon>
        <taxon>Ovalentaria</taxon>
        <taxon>Atherinomorphae</taxon>
        <taxon>Cyprinodontiformes</taxon>
        <taxon>Goodeidae</taxon>
        <taxon>Ataeniobius</taxon>
    </lineage>
</organism>
<keyword evidence="2" id="KW-0812">Transmembrane</keyword>
<evidence type="ECO:0000256" key="2">
    <source>
        <dbReference type="SAM" id="Phobius"/>
    </source>
</evidence>
<keyword evidence="2" id="KW-0472">Membrane</keyword>
<protein>
    <submittedName>
        <fullName evidence="3">Uncharacterized protein</fullName>
    </submittedName>
</protein>
<dbReference type="PANTHER" id="PTHR11360:SF21">
    <property type="entry name" value="MONOCARBOXYLATE TRANSPORTER 6"/>
    <property type="match status" value="1"/>
</dbReference>
<dbReference type="InterPro" id="IPR050327">
    <property type="entry name" value="Proton-linked_MCT"/>
</dbReference>
<evidence type="ECO:0000313" key="4">
    <source>
        <dbReference type="Proteomes" id="UP001345963"/>
    </source>
</evidence>
<feature type="transmembrane region" description="Helical" evidence="2">
    <location>
        <begin position="66"/>
        <end position="92"/>
    </location>
</feature>